<comment type="caution">
    <text evidence="2">The sequence shown here is derived from an EMBL/GenBank/DDBJ whole genome shotgun (WGS) entry which is preliminary data.</text>
</comment>
<evidence type="ECO:0000256" key="1">
    <source>
        <dbReference type="SAM" id="Phobius"/>
    </source>
</evidence>
<feature type="transmembrane region" description="Helical" evidence="1">
    <location>
        <begin position="26"/>
        <end position="49"/>
    </location>
</feature>
<organism evidence="2 3">
    <name type="scientific">Rousettus aegyptiacus</name>
    <name type="common">Egyptian fruit bat</name>
    <name type="synonym">Pteropus aegyptiacus</name>
    <dbReference type="NCBI Taxonomy" id="9407"/>
    <lineage>
        <taxon>Eukaryota</taxon>
        <taxon>Metazoa</taxon>
        <taxon>Chordata</taxon>
        <taxon>Craniata</taxon>
        <taxon>Vertebrata</taxon>
        <taxon>Euteleostomi</taxon>
        <taxon>Mammalia</taxon>
        <taxon>Eutheria</taxon>
        <taxon>Laurasiatheria</taxon>
        <taxon>Chiroptera</taxon>
        <taxon>Yinpterochiroptera</taxon>
        <taxon>Pteropodoidea</taxon>
        <taxon>Pteropodidae</taxon>
        <taxon>Rousettinae</taxon>
        <taxon>Rousettus</taxon>
    </lineage>
</organism>
<gene>
    <name evidence="2" type="ORF">HJG63_012141</name>
</gene>
<accession>A0A7J8FJL2</accession>
<sequence length="180" mass="19643">MVQVQPPIPMCSGSSGSTYSHVTLDYFSLLVFSYSQLVPVLFCSYMTLLCQRGEIGKHVASGDGQVKHRMQVSLLLVPFSLVFSLVFLEGTALSALLLLVPFSLVFSLIFPEGTALSALLLLVPFSLVFSLVFPEGTVLSALLTMNSVLLTKQITISLSILPTSLTKTRGWLEWGRGWKP</sequence>
<feature type="transmembrane region" description="Helical" evidence="1">
    <location>
        <begin position="70"/>
        <end position="87"/>
    </location>
</feature>
<feature type="transmembrane region" description="Helical" evidence="1">
    <location>
        <begin position="115"/>
        <end position="133"/>
    </location>
</feature>
<keyword evidence="1" id="KW-1133">Transmembrane helix</keyword>
<keyword evidence="3" id="KW-1185">Reference proteome</keyword>
<keyword evidence="1" id="KW-0472">Membrane</keyword>
<name>A0A7J8FJL2_ROUAE</name>
<evidence type="ECO:0000313" key="3">
    <source>
        <dbReference type="Proteomes" id="UP000593571"/>
    </source>
</evidence>
<dbReference type="Proteomes" id="UP000593571">
    <property type="component" value="Unassembled WGS sequence"/>
</dbReference>
<reference evidence="2 3" key="1">
    <citation type="journal article" date="2020" name="Nature">
        <title>Six reference-quality genomes reveal evolution of bat adaptations.</title>
        <authorList>
            <person name="Jebb D."/>
            <person name="Huang Z."/>
            <person name="Pippel M."/>
            <person name="Hughes G.M."/>
            <person name="Lavrichenko K."/>
            <person name="Devanna P."/>
            <person name="Winkler S."/>
            <person name="Jermiin L.S."/>
            <person name="Skirmuntt E.C."/>
            <person name="Katzourakis A."/>
            <person name="Burkitt-Gray L."/>
            <person name="Ray D.A."/>
            <person name="Sullivan K.A.M."/>
            <person name="Roscito J.G."/>
            <person name="Kirilenko B.M."/>
            <person name="Davalos L.M."/>
            <person name="Corthals A.P."/>
            <person name="Power M.L."/>
            <person name="Jones G."/>
            <person name="Ransome R.D."/>
            <person name="Dechmann D.K.N."/>
            <person name="Locatelli A.G."/>
            <person name="Puechmaille S.J."/>
            <person name="Fedrigo O."/>
            <person name="Jarvis E.D."/>
            <person name="Hiller M."/>
            <person name="Vernes S.C."/>
            <person name="Myers E.W."/>
            <person name="Teeling E.C."/>
        </authorList>
    </citation>
    <scope>NUCLEOTIDE SEQUENCE [LARGE SCALE GENOMIC DNA]</scope>
    <source>
        <strain evidence="2">MRouAeg1</strain>
        <tissue evidence="2">Muscle</tissue>
    </source>
</reference>
<proteinExistence type="predicted"/>
<protein>
    <submittedName>
        <fullName evidence="2">Uncharacterized protein</fullName>
    </submittedName>
</protein>
<dbReference type="AlphaFoldDB" id="A0A7J8FJL2"/>
<keyword evidence="1" id="KW-0812">Transmembrane</keyword>
<evidence type="ECO:0000313" key="2">
    <source>
        <dbReference type="EMBL" id="KAF6447780.1"/>
    </source>
</evidence>
<dbReference type="EMBL" id="JACASE010000007">
    <property type="protein sequence ID" value="KAF6447780.1"/>
    <property type="molecule type" value="Genomic_DNA"/>
</dbReference>